<keyword evidence="2" id="KW-0812">Transmembrane</keyword>
<evidence type="ECO:0000313" key="4">
    <source>
        <dbReference type="Proteomes" id="UP000821866"/>
    </source>
</evidence>
<dbReference type="AlphaFoldDB" id="A0A9J6EVV9"/>
<feature type="compositionally biased region" description="Basic and acidic residues" evidence="1">
    <location>
        <begin position="75"/>
        <end position="86"/>
    </location>
</feature>
<gene>
    <name evidence="3" type="ORF">HPB51_000237</name>
</gene>
<name>A0A9J6EVV9_RHIMP</name>
<dbReference type="EMBL" id="JABSTU010000001">
    <property type="protein sequence ID" value="KAH8038264.1"/>
    <property type="molecule type" value="Genomic_DNA"/>
</dbReference>
<evidence type="ECO:0000256" key="1">
    <source>
        <dbReference type="SAM" id="MobiDB-lite"/>
    </source>
</evidence>
<keyword evidence="4" id="KW-1185">Reference proteome</keyword>
<protein>
    <submittedName>
        <fullName evidence="3">Uncharacterized protein</fullName>
    </submittedName>
</protein>
<accession>A0A9J6EVV9</accession>
<keyword evidence="2" id="KW-1133">Transmembrane helix</keyword>
<organism evidence="3 4">
    <name type="scientific">Rhipicephalus microplus</name>
    <name type="common">Cattle tick</name>
    <name type="synonym">Boophilus microplus</name>
    <dbReference type="NCBI Taxonomy" id="6941"/>
    <lineage>
        <taxon>Eukaryota</taxon>
        <taxon>Metazoa</taxon>
        <taxon>Ecdysozoa</taxon>
        <taxon>Arthropoda</taxon>
        <taxon>Chelicerata</taxon>
        <taxon>Arachnida</taxon>
        <taxon>Acari</taxon>
        <taxon>Parasitiformes</taxon>
        <taxon>Ixodida</taxon>
        <taxon>Ixodoidea</taxon>
        <taxon>Ixodidae</taxon>
        <taxon>Rhipicephalinae</taxon>
        <taxon>Rhipicephalus</taxon>
        <taxon>Boophilus</taxon>
    </lineage>
</organism>
<sequence>MNSRPSLPVRESTIIPQRLPLKHATPDISWGRRSRSAYSLWRDTSAGPREAVQNATTNRRTSRVSAGAGVPLKPANDRSGVDRGSRDRKPKIMLVSVVLLELATLALLLFSYKREKNRGLVLLGGTAAEEDVIHDPVNTTGGHASPRPSLHGRVTRRTSLHKAMTKTERTTSSVVVIATENDMTSTSSDWEPPAVVKAEDEIASTSSLRYSPTVPKTEGDITSTSSRSELPAVVKTAQMTSTSSDWEPPAVMMTEDQNNSTRSDGEPPVVVKKEDKIVSTSSGLKPPAVSNGLVTCAAPLPLSLAAVFQSAQALQPHLDPPLPLFRTSRTESLFQDIEAA</sequence>
<evidence type="ECO:0000256" key="2">
    <source>
        <dbReference type="SAM" id="Phobius"/>
    </source>
</evidence>
<keyword evidence="2" id="KW-0472">Membrane</keyword>
<feature type="transmembrane region" description="Helical" evidence="2">
    <location>
        <begin position="92"/>
        <end position="112"/>
    </location>
</feature>
<feature type="region of interest" description="Disordered" evidence="1">
    <location>
        <begin position="238"/>
        <end position="269"/>
    </location>
</feature>
<reference evidence="3" key="1">
    <citation type="journal article" date="2020" name="Cell">
        <title>Large-Scale Comparative Analyses of Tick Genomes Elucidate Their Genetic Diversity and Vector Capacities.</title>
        <authorList>
            <consortium name="Tick Genome and Microbiome Consortium (TIGMIC)"/>
            <person name="Jia N."/>
            <person name="Wang J."/>
            <person name="Shi W."/>
            <person name="Du L."/>
            <person name="Sun Y."/>
            <person name="Zhan W."/>
            <person name="Jiang J.F."/>
            <person name="Wang Q."/>
            <person name="Zhang B."/>
            <person name="Ji P."/>
            <person name="Bell-Sakyi L."/>
            <person name="Cui X.M."/>
            <person name="Yuan T.T."/>
            <person name="Jiang B.G."/>
            <person name="Yang W.F."/>
            <person name="Lam T.T."/>
            <person name="Chang Q.C."/>
            <person name="Ding S.J."/>
            <person name="Wang X.J."/>
            <person name="Zhu J.G."/>
            <person name="Ruan X.D."/>
            <person name="Zhao L."/>
            <person name="Wei J.T."/>
            <person name="Ye R.Z."/>
            <person name="Que T.C."/>
            <person name="Du C.H."/>
            <person name="Zhou Y.H."/>
            <person name="Cheng J.X."/>
            <person name="Dai P.F."/>
            <person name="Guo W.B."/>
            <person name="Han X.H."/>
            <person name="Huang E.J."/>
            <person name="Li L.F."/>
            <person name="Wei W."/>
            <person name="Gao Y.C."/>
            <person name="Liu J.Z."/>
            <person name="Shao H.Z."/>
            <person name="Wang X."/>
            <person name="Wang C.C."/>
            <person name="Yang T.C."/>
            <person name="Huo Q.B."/>
            <person name="Li W."/>
            <person name="Chen H.Y."/>
            <person name="Chen S.E."/>
            <person name="Zhou L.G."/>
            <person name="Ni X.B."/>
            <person name="Tian J.H."/>
            <person name="Sheng Y."/>
            <person name="Liu T."/>
            <person name="Pan Y.S."/>
            <person name="Xia L.Y."/>
            <person name="Li J."/>
            <person name="Zhao F."/>
            <person name="Cao W.C."/>
        </authorList>
    </citation>
    <scope>NUCLEOTIDE SEQUENCE</scope>
    <source>
        <strain evidence="3">Rmic-2018</strain>
    </source>
</reference>
<comment type="caution">
    <text evidence="3">The sequence shown here is derived from an EMBL/GenBank/DDBJ whole genome shotgun (WGS) entry which is preliminary data.</text>
</comment>
<evidence type="ECO:0000313" key="3">
    <source>
        <dbReference type="EMBL" id="KAH8038264.1"/>
    </source>
</evidence>
<dbReference type="Proteomes" id="UP000821866">
    <property type="component" value="Chromosome 1"/>
</dbReference>
<reference evidence="3" key="2">
    <citation type="submission" date="2021-09" db="EMBL/GenBank/DDBJ databases">
        <authorList>
            <person name="Jia N."/>
            <person name="Wang J."/>
            <person name="Shi W."/>
            <person name="Du L."/>
            <person name="Sun Y."/>
            <person name="Zhan W."/>
            <person name="Jiang J."/>
            <person name="Wang Q."/>
            <person name="Zhang B."/>
            <person name="Ji P."/>
            <person name="Sakyi L.B."/>
            <person name="Cui X."/>
            <person name="Yuan T."/>
            <person name="Jiang B."/>
            <person name="Yang W."/>
            <person name="Lam T.T.-Y."/>
            <person name="Chang Q."/>
            <person name="Ding S."/>
            <person name="Wang X."/>
            <person name="Zhu J."/>
            <person name="Ruan X."/>
            <person name="Zhao L."/>
            <person name="Wei J."/>
            <person name="Que T."/>
            <person name="Du C."/>
            <person name="Cheng J."/>
            <person name="Dai P."/>
            <person name="Han X."/>
            <person name="Huang E."/>
            <person name="Gao Y."/>
            <person name="Liu J."/>
            <person name="Shao H."/>
            <person name="Ye R."/>
            <person name="Li L."/>
            <person name="Wei W."/>
            <person name="Wang X."/>
            <person name="Wang C."/>
            <person name="Huo Q."/>
            <person name="Li W."/>
            <person name="Guo W."/>
            <person name="Chen H."/>
            <person name="Chen S."/>
            <person name="Zhou L."/>
            <person name="Zhou L."/>
            <person name="Ni X."/>
            <person name="Tian J."/>
            <person name="Zhou Y."/>
            <person name="Sheng Y."/>
            <person name="Liu T."/>
            <person name="Pan Y."/>
            <person name="Xia L."/>
            <person name="Li J."/>
            <person name="Zhao F."/>
            <person name="Cao W."/>
        </authorList>
    </citation>
    <scope>NUCLEOTIDE SEQUENCE</scope>
    <source>
        <strain evidence="3">Rmic-2018</strain>
        <tissue evidence="3">Larvae</tissue>
    </source>
</reference>
<feature type="region of interest" description="Disordered" evidence="1">
    <location>
        <begin position="47"/>
        <end position="86"/>
    </location>
</feature>
<proteinExistence type="predicted"/>